<dbReference type="NCBIfam" id="NF002499">
    <property type="entry name" value="PRK01827.1-5"/>
    <property type="match status" value="1"/>
</dbReference>
<organism evidence="6 7">
    <name type="scientific">Candidatus Legionella polyplacis</name>
    <dbReference type="NCBI Taxonomy" id="2005262"/>
    <lineage>
        <taxon>Bacteria</taxon>
        <taxon>Pseudomonadati</taxon>
        <taxon>Pseudomonadota</taxon>
        <taxon>Gammaproteobacteria</taxon>
        <taxon>Legionellales</taxon>
        <taxon>Legionellaceae</taxon>
        <taxon>Legionella</taxon>
    </lineage>
</organism>
<evidence type="ECO:0000256" key="4">
    <source>
        <dbReference type="HAMAP-Rule" id="MF_00008"/>
    </source>
</evidence>
<feature type="binding site" description="in other chain" evidence="4">
    <location>
        <position position="21"/>
    </location>
    <ligand>
        <name>dUMP</name>
        <dbReference type="ChEBI" id="CHEBI:246422"/>
        <note>ligand shared between dimeric partners</note>
    </ligand>
</feature>
<protein>
    <recommendedName>
        <fullName evidence="1 4">Thymidylate synthase</fullName>
        <shortName evidence="4">TS</shortName>
        <shortName evidence="4">TSase</shortName>
        <ecNumber evidence="1 4">2.1.1.45</ecNumber>
    </recommendedName>
</protein>
<feature type="domain" description="Thymidylate synthase/dCMP hydroxymethylase" evidence="5">
    <location>
        <begin position="3"/>
        <end position="264"/>
    </location>
</feature>
<comment type="subcellular location">
    <subcellularLocation>
        <location evidence="4">Cytoplasm</location>
    </subcellularLocation>
</comment>
<dbReference type="SUPFAM" id="SSF55831">
    <property type="entry name" value="Thymidylate synthase/dCMP hydroxymethylase"/>
    <property type="match status" value="1"/>
</dbReference>
<dbReference type="NCBIfam" id="TIGR03284">
    <property type="entry name" value="thym_sym"/>
    <property type="match status" value="2"/>
</dbReference>
<dbReference type="InterPro" id="IPR000398">
    <property type="entry name" value="Thymidylate_synthase"/>
</dbReference>
<evidence type="ECO:0000313" key="7">
    <source>
        <dbReference type="Proteomes" id="UP001360424"/>
    </source>
</evidence>
<keyword evidence="4" id="KW-0963">Cytoplasm</keyword>
<dbReference type="PRINTS" id="PR00108">
    <property type="entry name" value="THYMDSNTHASE"/>
</dbReference>
<dbReference type="NCBIfam" id="NF002497">
    <property type="entry name" value="PRK01827.1-3"/>
    <property type="match status" value="1"/>
</dbReference>
<keyword evidence="7" id="KW-1185">Reference proteome</keyword>
<evidence type="ECO:0000256" key="1">
    <source>
        <dbReference type="ARBA" id="ARBA00011947"/>
    </source>
</evidence>
<reference evidence="6" key="1">
    <citation type="submission" date="2023-09" db="EMBL/GenBank/DDBJ databases">
        <title>Genomes of two closely related lineages of the louse Polyplax serrata with different host specificities.</title>
        <authorList>
            <person name="Martinu J."/>
            <person name="Tarabai H."/>
            <person name="Stefka J."/>
            <person name="Hypsa V."/>
        </authorList>
    </citation>
    <scope>NUCLEOTIDE SEQUENCE [LARGE SCALE GENOMIC DNA]</scope>
    <source>
        <strain evidence="6">HR10_N</strain>
    </source>
</reference>
<feature type="binding site" description="in other chain" evidence="4">
    <location>
        <begin position="207"/>
        <end position="209"/>
    </location>
    <ligand>
        <name>dUMP</name>
        <dbReference type="ChEBI" id="CHEBI:246422"/>
        <note>ligand shared between dimeric partners</note>
    </ligand>
</feature>
<gene>
    <name evidence="4 6" type="primary">thyA</name>
    <name evidence="6" type="ORF">RQL38_01680</name>
</gene>
<dbReference type="GO" id="GO:0004799">
    <property type="term" value="F:thymidylate synthase activity"/>
    <property type="evidence" value="ECO:0007669"/>
    <property type="project" value="UniProtKB-EC"/>
</dbReference>
<dbReference type="RefSeq" id="WP_338521304.1">
    <property type="nucleotide sequence ID" value="NZ_CP135136.1"/>
</dbReference>
<feature type="binding site" evidence="4">
    <location>
        <position position="263"/>
    </location>
    <ligand>
        <name>(6R)-5,10-methylene-5,6,7,8-tetrahydrofolate</name>
        <dbReference type="ChEBI" id="CHEBI:15636"/>
    </ligand>
</feature>
<comment type="pathway">
    <text evidence="4">Pyrimidine metabolism; dTTP biosynthesis.</text>
</comment>
<feature type="active site" description="Nucleophile" evidence="4">
    <location>
        <position position="146"/>
    </location>
</feature>
<dbReference type="GO" id="GO:0032259">
    <property type="term" value="P:methylation"/>
    <property type="evidence" value="ECO:0007669"/>
    <property type="project" value="UniProtKB-KW"/>
</dbReference>
<dbReference type="InterPro" id="IPR045097">
    <property type="entry name" value="Thymidate_synth/dCMP_Mease"/>
</dbReference>
<accession>A0ABZ2H125</accession>
<dbReference type="PANTHER" id="PTHR11548:SF9">
    <property type="entry name" value="THYMIDYLATE SYNTHASE"/>
    <property type="match status" value="1"/>
</dbReference>
<feature type="binding site" description="in other chain" evidence="4">
    <location>
        <position position="177"/>
    </location>
    <ligand>
        <name>dUMP</name>
        <dbReference type="ChEBI" id="CHEBI:246422"/>
        <note>ligand shared between dimeric partners</note>
    </ligand>
</feature>
<dbReference type="Proteomes" id="UP001360424">
    <property type="component" value="Chromosome"/>
</dbReference>
<evidence type="ECO:0000313" key="6">
    <source>
        <dbReference type="EMBL" id="WWR11858.1"/>
    </source>
</evidence>
<dbReference type="PANTHER" id="PTHR11548">
    <property type="entry name" value="THYMIDYLATE SYNTHASE 1"/>
    <property type="match status" value="1"/>
</dbReference>
<comment type="function">
    <text evidence="4">Catalyzes the reductive methylation of 2'-deoxyuridine-5'-monophosphate (dUMP) to 2'-deoxythymidine-5'-monophosphate (dTMP) while utilizing 5,10-methylenetetrahydrofolate (mTHF) as the methyl donor and reductant in the reaction, yielding dihydrofolate (DHF) as a by-product. This enzymatic reaction provides an intracellular de novo source of dTMP, an essential precursor for DNA biosynthesis.</text>
</comment>
<comment type="similarity">
    <text evidence="4">Belongs to the thymidylate synthase family. Bacterial-type ThyA subfamily.</text>
</comment>
<evidence type="ECO:0000256" key="2">
    <source>
        <dbReference type="ARBA" id="ARBA00022603"/>
    </source>
</evidence>
<dbReference type="InterPro" id="IPR023451">
    <property type="entry name" value="Thymidate_synth/dCMP_Mease_dom"/>
</dbReference>
<feature type="binding site" evidence="4">
    <location>
        <position position="169"/>
    </location>
    <ligand>
        <name>(6R)-5,10-methylene-5,6,7,8-tetrahydrofolate</name>
        <dbReference type="ChEBI" id="CHEBI:15636"/>
    </ligand>
</feature>
<dbReference type="HAMAP" id="MF_00008">
    <property type="entry name" value="Thymidy_synth_bact"/>
    <property type="match status" value="1"/>
</dbReference>
<dbReference type="Pfam" id="PF00303">
    <property type="entry name" value="Thymidylat_synt"/>
    <property type="match status" value="1"/>
</dbReference>
<dbReference type="InterPro" id="IPR036926">
    <property type="entry name" value="Thymidate_synth/dCMP_Mease_sf"/>
</dbReference>
<feature type="binding site" evidence="4">
    <location>
        <begin position="126"/>
        <end position="127"/>
    </location>
    <ligand>
        <name>dUMP</name>
        <dbReference type="ChEBI" id="CHEBI:246422"/>
        <note>ligand shared between dimeric partners</note>
    </ligand>
</feature>
<dbReference type="EC" id="2.1.1.45" evidence="1 4"/>
<keyword evidence="4" id="KW-0545">Nucleotide biosynthesis</keyword>
<sequence>MKIYIKFLKKILKYGIKKNNRTNIPTISIFGYQMHFELTNGFPLITTKKIHIRSFIYELLWFLRGETNVKYLKKNGVNIWNAWADSKGNLGPIYGHQWRSWKTTKGNSIDQIKNIIKEIKKNPNSRRLLVNSWNVEDIHKMSIAPCHVLFQFFIYNNTISCQIYQRSADAFLGVPFNIASYSLLTHMIAQQCNLNVKKLVWTGGDCHIYTNHIDQVNLQISRKPFPLPILKIKRKPKSIFSYKYSDFEFMNYKSHLKITAPIAI</sequence>
<feature type="binding site" evidence="4">
    <location>
        <position position="51"/>
    </location>
    <ligand>
        <name>(6R)-5,10-methylene-5,6,7,8-tetrahydrofolate</name>
        <dbReference type="ChEBI" id="CHEBI:15636"/>
    </ligand>
</feature>
<keyword evidence="2 4" id="KW-0489">Methyltransferase</keyword>
<dbReference type="EMBL" id="CP135136">
    <property type="protein sequence ID" value="WWR11858.1"/>
    <property type="molecule type" value="Genomic_DNA"/>
</dbReference>
<evidence type="ECO:0000259" key="5">
    <source>
        <dbReference type="Pfam" id="PF00303"/>
    </source>
</evidence>
<keyword evidence="3 4" id="KW-0808">Transferase</keyword>
<comment type="subunit">
    <text evidence="4">Homodimer.</text>
</comment>
<feature type="binding site" description="in other chain" evidence="4">
    <location>
        <begin position="166"/>
        <end position="169"/>
    </location>
    <ligand>
        <name>dUMP</name>
        <dbReference type="ChEBI" id="CHEBI:246422"/>
        <note>ligand shared between dimeric partners</note>
    </ligand>
</feature>
<name>A0ABZ2H125_9GAMM</name>
<proteinExistence type="inferred from homology"/>
<evidence type="ECO:0000256" key="3">
    <source>
        <dbReference type="ARBA" id="ARBA00022679"/>
    </source>
</evidence>
<dbReference type="CDD" id="cd00351">
    <property type="entry name" value="TS_Pyrimidine_HMase"/>
    <property type="match status" value="1"/>
</dbReference>
<comment type="catalytic activity">
    <reaction evidence="4">
        <text>dUMP + (6R)-5,10-methylene-5,6,7,8-tetrahydrofolate = 7,8-dihydrofolate + dTMP</text>
        <dbReference type="Rhea" id="RHEA:12104"/>
        <dbReference type="ChEBI" id="CHEBI:15636"/>
        <dbReference type="ChEBI" id="CHEBI:57451"/>
        <dbReference type="ChEBI" id="CHEBI:63528"/>
        <dbReference type="ChEBI" id="CHEBI:246422"/>
        <dbReference type="EC" id="2.1.1.45"/>
    </reaction>
</comment>
<dbReference type="Gene3D" id="3.30.572.10">
    <property type="entry name" value="Thymidylate synthase/dCMP hydroxymethylase domain"/>
    <property type="match status" value="1"/>
</dbReference>